<comment type="caution">
    <text evidence="2">The sequence shown here is derived from an EMBL/GenBank/DDBJ whole genome shotgun (WGS) entry which is preliminary data.</text>
</comment>
<accession>A0A445DAH6</accession>
<reference evidence="2 3" key="1">
    <citation type="submission" date="2019-01" db="EMBL/GenBank/DDBJ databases">
        <title>Sequencing of cultivated peanut Arachis hypogaea provides insights into genome evolution and oil improvement.</title>
        <authorList>
            <person name="Chen X."/>
        </authorList>
    </citation>
    <scope>NUCLEOTIDE SEQUENCE [LARGE SCALE GENOMIC DNA]</scope>
    <source>
        <strain evidence="3">cv. Fuhuasheng</strain>
        <tissue evidence="2">Leaves</tissue>
    </source>
</reference>
<name>A0A445DAH6_ARAHY</name>
<proteinExistence type="predicted"/>
<dbReference type="EMBL" id="SDMP01000004">
    <property type="protein sequence ID" value="RYR60180.1"/>
    <property type="molecule type" value="Genomic_DNA"/>
</dbReference>
<sequence length="69" mass="8051">MVYEGKEGLQYVYYIRRKKGAGLIFFGAGCRFPSVVVSVHMRTETEFDLFVMDFESDSDFETKLTCIEY</sequence>
<evidence type="ECO:0000313" key="3">
    <source>
        <dbReference type="Proteomes" id="UP000289738"/>
    </source>
</evidence>
<keyword evidence="3" id="KW-1185">Reference proteome</keyword>
<organism evidence="2 3">
    <name type="scientific">Arachis hypogaea</name>
    <name type="common">Peanut</name>
    <dbReference type="NCBI Taxonomy" id="3818"/>
    <lineage>
        <taxon>Eukaryota</taxon>
        <taxon>Viridiplantae</taxon>
        <taxon>Streptophyta</taxon>
        <taxon>Embryophyta</taxon>
        <taxon>Tracheophyta</taxon>
        <taxon>Spermatophyta</taxon>
        <taxon>Magnoliopsida</taxon>
        <taxon>eudicotyledons</taxon>
        <taxon>Gunneridae</taxon>
        <taxon>Pentapetalae</taxon>
        <taxon>rosids</taxon>
        <taxon>fabids</taxon>
        <taxon>Fabales</taxon>
        <taxon>Fabaceae</taxon>
        <taxon>Papilionoideae</taxon>
        <taxon>50 kb inversion clade</taxon>
        <taxon>dalbergioids sensu lato</taxon>
        <taxon>Dalbergieae</taxon>
        <taxon>Pterocarpus clade</taxon>
        <taxon>Arachis</taxon>
    </lineage>
</organism>
<evidence type="ECO:0000313" key="2">
    <source>
        <dbReference type="EMBL" id="RYR60180.1"/>
    </source>
</evidence>
<dbReference type="Proteomes" id="UP000289738">
    <property type="component" value="Chromosome A04"/>
</dbReference>
<dbReference type="PROSITE" id="PS51257">
    <property type="entry name" value="PROKAR_LIPOPROTEIN"/>
    <property type="match status" value="1"/>
</dbReference>
<dbReference type="AlphaFoldDB" id="A0A445DAH6"/>
<keyword evidence="1" id="KW-0472">Membrane</keyword>
<keyword evidence="1" id="KW-0812">Transmembrane</keyword>
<keyword evidence="1" id="KW-1133">Transmembrane helix</keyword>
<protein>
    <submittedName>
        <fullName evidence="2">Uncharacterized protein</fullName>
    </submittedName>
</protein>
<feature type="transmembrane region" description="Helical" evidence="1">
    <location>
        <begin position="21"/>
        <end position="41"/>
    </location>
</feature>
<gene>
    <name evidence="2" type="ORF">Ahy_A04g017257</name>
</gene>
<evidence type="ECO:0000256" key="1">
    <source>
        <dbReference type="SAM" id="Phobius"/>
    </source>
</evidence>